<keyword evidence="17 23" id="KW-1133">Transmembrane helix</keyword>
<evidence type="ECO:0000256" key="4">
    <source>
        <dbReference type="ARBA" id="ARBA00022494"/>
    </source>
</evidence>
<dbReference type="GO" id="GO:0046872">
    <property type="term" value="F:metal ion binding"/>
    <property type="evidence" value="ECO:0007669"/>
    <property type="project" value="UniProtKB-KW"/>
</dbReference>
<evidence type="ECO:0000256" key="12">
    <source>
        <dbReference type="ARBA" id="ARBA00022729"/>
    </source>
</evidence>
<keyword evidence="8" id="KW-0433">Leucine-rich repeat</keyword>
<keyword evidence="16" id="KW-0809">Transit peptide</keyword>
<dbReference type="Proteomes" id="UP000525078">
    <property type="component" value="Unassembled WGS sequence"/>
</dbReference>
<keyword evidence="7" id="KW-0602">Photosynthesis</keyword>
<comment type="similarity">
    <text evidence="21">Belongs to the polygalacturonase-inhibiting protein family.</text>
</comment>
<dbReference type="InterPro" id="IPR000719">
    <property type="entry name" value="Prot_kinase_dom"/>
</dbReference>
<evidence type="ECO:0000313" key="26">
    <source>
        <dbReference type="EMBL" id="KAF4389903.1"/>
    </source>
</evidence>
<evidence type="ECO:0000256" key="16">
    <source>
        <dbReference type="ARBA" id="ARBA00022946"/>
    </source>
</evidence>
<keyword evidence="11" id="KW-0479">Metal-binding</keyword>
<keyword evidence="15" id="KW-0460">Magnesium</keyword>
<keyword evidence="6" id="KW-0150">Chloroplast</keyword>
<evidence type="ECO:0000256" key="8">
    <source>
        <dbReference type="ARBA" id="ARBA00022614"/>
    </source>
</evidence>
<evidence type="ECO:0000256" key="11">
    <source>
        <dbReference type="ARBA" id="ARBA00022723"/>
    </source>
</evidence>
<evidence type="ECO:0000256" key="14">
    <source>
        <dbReference type="ARBA" id="ARBA00022836"/>
    </source>
</evidence>
<evidence type="ECO:0000256" key="22">
    <source>
        <dbReference type="SAM" id="MobiDB-lite"/>
    </source>
</evidence>
<dbReference type="FunFam" id="1.10.3460.10:FF:000002">
    <property type="entry name" value="Chlorophyll a-b binding protein, chloroplastic"/>
    <property type="match status" value="1"/>
</dbReference>
<feature type="transmembrane region" description="Helical" evidence="23">
    <location>
        <begin position="292"/>
        <end position="312"/>
    </location>
</feature>
<evidence type="ECO:0000313" key="28">
    <source>
        <dbReference type="Proteomes" id="UP000583929"/>
    </source>
</evidence>
<keyword evidence="4" id="KW-0148">Chlorophyll</keyword>
<dbReference type="Pfam" id="PF00560">
    <property type="entry name" value="LRR_1"/>
    <property type="match status" value="3"/>
</dbReference>
<dbReference type="InterPro" id="IPR001611">
    <property type="entry name" value="Leu-rich_rpt"/>
</dbReference>
<dbReference type="PANTHER" id="PTHR48007">
    <property type="entry name" value="LEUCINE-RICH REPEAT RECEPTOR-LIKE PROTEIN KINASE PXC1"/>
    <property type="match status" value="1"/>
</dbReference>
<dbReference type="GO" id="GO:0005524">
    <property type="term" value="F:ATP binding"/>
    <property type="evidence" value="ECO:0007669"/>
    <property type="project" value="InterPro"/>
</dbReference>
<dbReference type="InterPro" id="IPR022796">
    <property type="entry name" value="Chloroa_b-bind"/>
</dbReference>
<dbReference type="EMBL" id="JAATIP010000235">
    <property type="protein sequence ID" value="KAF4357476.1"/>
    <property type="molecule type" value="Genomic_DNA"/>
</dbReference>
<keyword evidence="19" id="KW-0793">Thylakoid</keyword>
<accession>A0A7J6H3W9</accession>
<dbReference type="GO" id="GO:0016168">
    <property type="term" value="F:chlorophyll binding"/>
    <property type="evidence" value="ECO:0007669"/>
    <property type="project" value="UniProtKB-KW"/>
</dbReference>
<protein>
    <recommendedName>
        <fullName evidence="24">Protein kinase domain-containing protein</fullName>
    </recommendedName>
</protein>
<feature type="transmembrane region" description="Helical" evidence="23">
    <location>
        <begin position="216"/>
        <end position="233"/>
    </location>
</feature>
<keyword evidence="5" id="KW-0134">Cell wall</keyword>
<keyword evidence="12" id="KW-0732">Signal</keyword>
<dbReference type="PANTHER" id="PTHR48007:SF29">
    <property type="entry name" value="POLLEN RECEPTOR-LIKE KINASE 3"/>
    <property type="match status" value="1"/>
</dbReference>
<dbReference type="Pfam" id="PF00504">
    <property type="entry name" value="Chloroa_b-bind"/>
    <property type="match status" value="1"/>
</dbReference>
<evidence type="ECO:0000259" key="24">
    <source>
        <dbReference type="PROSITE" id="PS50011"/>
    </source>
</evidence>
<evidence type="ECO:0000313" key="25">
    <source>
        <dbReference type="EMBL" id="KAF4357476.1"/>
    </source>
</evidence>
<dbReference type="InterPro" id="IPR013210">
    <property type="entry name" value="LRR_N_plant-typ"/>
</dbReference>
<dbReference type="Gene3D" id="3.80.10.10">
    <property type="entry name" value="Ribonuclease Inhibitor"/>
    <property type="match status" value="2"/>
</dbReference>
<organism evidence="26 28">
    <name type="scientific">Cannabis sativa</name>
    <name type="common">Hemp</name>
    <name type="synonym">Marijuana</name>
    <dbReference type="NCBI Taxonomy" id="3483"/>
    <lineage>
        <taxon>Eukaryota</taxon>
        <taxon>Viridiplantae</taxon>
        <taxon>Streptophyta</taxon>
        <taxon>Embryophyta</taxon>
        <taxon>Tracheophyta</taxon>
        <taxon>Spermatophyta</taxon>
        <taxon>Magnoliopsida</taxon>
        <taxon>eudicotyledons</taxon>
        <taxon>Gunneridae</taxon>
        <taxon>Pentapetalae</taxon>
        <taxon>rosids</taxon>
        <taxon>fabids</taxon>
        <taxon>Rosales</taxon>
        <taxon>Cannabaceae</taxon>
        <taxon>Cannabis</taxon>
    </lineage>
</organism>
<dbReference type="SUPFAM" id="SSF103511">
    <property type="entry name" value="Chlorophyll a-b binding protein"/>
    <property type="match status" value="1"/>
</dbReference>
<dbReference type="SUPFAM" id="SSF52058">
    <property type="entry name" value="L domain-like"/>
    <property type="match status" value="1"/>
</dbReference>
<proteinExistence type="inferred from homology"/>
<keyword evidence="5" id="KW-0964">Secreted</keyword>
<evidence type="ECO:0000313" key="27">
    <source>
        <dbReference type="Proteomes" id="UP000525078"/>
    </source>
</evidence>
<feature type="region of interest" description="Disordered" evidence="22">
    <location>
        <begin position="585"/>
        <end position="628"/>
    </location>
</feature>
<feature type="domain" description="Protein kinase" evidence="24">
    <location>
        <begin position="649"/>
        <end position="929"/>
    </location>
</feature>
<evidence type="ECO:0000256" key="5">
    <source>
        <dbReference type="ARBA" id="ARBA00022512"/>
    </source>
</evidence>
<evidence type="ECO:0000256" key="10">
    <source>
        <dbReference type="ARBA" id="ARBA00022692"/>
    </source>
</evidence>
<evidence type="ECO:0000256" key="1">
    <source>
        <dbReference type="ARBA" id="ARBA00004191"/>
    </source>
</evidence>
<dbReference type="AlphaFoldDB" id="A0A7J6H3W9"/>
<keyword evidence="28" id="KW-1185">Reference proteome</keyword>
<evidence type="ECO:0000256" key="15">
    <source>
        <dbReference type="ARBA" id="ARBA00022842"/>
    </source>
</evidence>
<evidence type="ECO:0000256" key="17">
    <source>
        <dbReference type="ARBA" id="ARBA00022989"/>
    </source>
</evidence>
<dbReference type="GO" id="GO:0004672">
    <property type="term" value="F:protein kinase activity"/>
    <property type="evidence" value="ECO:0007669"/>
    <property type="project" value="InterPro"/>
</dbReference>
<feature type="transmembrane region" description="Helical" evidence="23">
    <location>
        <begin position="253"/>
        <end position="271"/>
    </location>
</feature>
<evidence type="ECO:0000256" key="3">
    <source>
        <dbReference type="ARBA" id="ARBA00007259"/>
    </source>
</evidence>
<dbReference type="SUPFAM" id="SSF56112">
    <property type="entry name" value="Protein kinase-like (PK-like)"/>
    <property type="match status" value="1"/>
</dbReference>
<evidence type="ECO:0000256" key="13">
    <source>
        <dbReference type="ARBA" id="ARBA00022737"/>
    </source>
</evidence>
<dbReference type="Gene3D" id="1.10.510.10">
    <property type="entry name" value="Transferase(Phosphotransferase) domain 1"/>
    <property type="match status" value="1"/>
</dbReference>
<sequence>MALAIASTALSIVSKRGTPLKISSPKITSKSLLGTTRVNATKGVSSVCEPLPPDRPLWFPGSSPPEWLDGSLPGDFGFDPLGLGSDPELLKWFAQAELMHARWAMLGVSGILIPEWFERLGFIKDFSWYEAGAREYFADQTTLFVVQLVLMGWVEGRRWADMLNPGCVDIEPKMPHKKNPKPDVGYPGGLWFDPFMWGRGSPEPVMVLRTKEIKNGRLAMLAFVGFWFQAIYTGKDPIDNLMAHIADPGHCNIFSVTIVNYCFHFTVDGMLNHRRKLSRLRFYLELCPHYRLSSSMAAVPSLLFLIPLFYFIPFSHSLSEGDSLLKLKNSFTQTNALASWVPNSSPCSSRWAGVMCFDGIITGLHLTNMGLSGKIDIDALNQISGLRTISFMNNNFSGPIPEFSKLGVLKSLLLSGNAFSGDIPSDFFSHLNSLKKVWLNENQFTGNVPESLGQLTHLIELHLENNQFTGSIPVFKQSINSLDLSNNKLEGEIPAIFSSYNASAFAGNNGLCGKPLDTVCSTVPTQSPALPATENYSNDNKLVVGGVVAAMVIVLIYALLSSKNNIEDDFSQLGRETTDDVVEVHVPSSNRRNLDSSTQKGSDSKRSASGGGGGGGDGGDSQHGKSGSMTDLIMVNDEKGTFGLSDLMKAAAEVLGNGGLGSAYKAVMSFGLSVAVKRMREMNRLGRDGFDAEMRRFGGLRHRNILTPLAYHYRREEKLLVSEYIPKGSLLYVMHGDRGTSHAELNWPTRLKIIQGIARGMGFLYTEFSNYDLPHGNLKSSNVLLNHDHEPVLSDYAFHPLMSPTNAAQSMFAYKTPDYVKYQRVSQKTDVYCLGILILEILTGKFPSQYLNKGKGGIDIVQWVSSADKTVERETELLDPEIASGNAANSNAVNQMIELLHVGADCVESNPQERIDMKEAIRRIEEVQV</sequence>
<evidence type="ECO:0000256" key="2">
    <source>
        <dbReference type="ARBA" id="ARBA00004454"/>
    </source>
</evidence>
<keyword evidence="20 23" id="KW-0472">Membrane</keyword>
<evidence type="ECO:0000256" key="6">
    <source>
        <dbReference type="ARBA" id="ARBA00022528"/>
    </source>
</evidence>
<keyword evidence="13" id="KW-0677">Repeat</keyword>
<feature type="compositionally biased region" description="Polar residues" evidence="22">
    <location>
        <begin position="587"/>
        <end position="599"/>
    </location>
</feature>
<comment type="caution">
    <text evidence="26">The sequence shown here is derived from an EMBL/GenBank/DDBJ whole genome shotgun (WGS) entry which is preliminary data.</text>
</comment>
<feature type="transmembrane region" description="Helical" evidence="23">
    <location>
        <begin position="542"/>
        <end position="560"/>
    </location>
</feature>
<dbReference type="EMBL" id="JAATIQ010000066">
    <property type="protein sequence ID" value="KAF4389903.1"/>
    <property type="molecule type" value="Genomic_DNA"/>
</dbReference>
<dbReference type="GO" id="GO:0009522">
    <property type="term" value="C:photosystem I"/>
    <property type="evidence" value="ECO:0007669"/>
    <property type="project" value="UniProtKB-KW"/>
</dbReference>
<evidence type="ECO:0000256" key="18">
    <source>
        <dbReference type="ARBA" id="ARBA00022991"/>
    </source>
</evidence>
<dbReference type="GO" id="GO:0009535">
    <property type="term" value="C:chloroplast thylakoid membrane"/>
    <property type="evidence" value="ECO:0007669"/>
    <property type="project" value="UniProtKB-SubCell"/>
</dbReference>
<evidence type="ECO:0000256" key="21">
    <source>
        <dbReference type="ARBA" id="ARBA00038043"/>
    </source>
</evidence>
<keyword evidence="9" id="KW-0934">Plastid</keyword>
<dbReference type="GO" id="GO:0009768">
    <property type="term" value="P:photosynthesis, light harvesting in photosystem I"/>
    <property type="evidence" value="ECO:0007669"/>
    <property type="project" value="UniProtKB-ARBA"/>
</dbReference>
<evidence type="ECO:0000256" key="23">
    <source>
        <dbReference type="SAM" id="Phobius"/>
    </source>
</evidence>
<evidence type="ECO:0000256" key="19">
    <source>
        <dbReference type="ARBA" id="ARBA00023078"/>
    </source>
</evidence>
<feature type="compositionally biased region" description="Gly residues" evidence="22">
    <location>
        <begin position="609"/>
        <end position="621"/>
    </location>
</feature>
<reference evidence="27 28" key="1">
    <citation type="journal article" date="2020" name="bioRxiv">
        <title>Sequence and annotation of 42 cannabis genomes reveals extensive copy number variation in cannabinoid synthesis and pathogen resistance genes.</title>
        <authorList>
            <person name="Mckernan K.J."/>
            <person name="Helbert Y."/>
            <person name="Kane L.T."/>
            <person name="Ebling H."/>
            <person name="Zhang L."/>
            <person name="Liu B."/>
            <person name="Eaton Z."/>
            <person name="Mclaughlin S."/>
            <person name="Kingan S."/>
            <person name="Baybayan P."/>
            <person name="Concepcion G."/>
            <person name="Jordan M."/>
            <person name="Riva A."/>
            <person name="Barbazuk W."/>
            <person name="Harkins T."/>
        </authorList>
    </citation>
    <scope>NUCLEOTIDE SEQUENCE [LARGE SCALE GENOMIC DNA]</scope>
    <source>
        <strain evidence="27 28">cv. Jamaican Lion 4</strain>
        <strain evidence="26">Father</strain>
        <strain evidence="25">Mother</strain>
        <tissue evidence="26">Leaf</tissue>
    </source>
</reference>
<dbReference type="FunFam" id="3.80.10.10:FF:000400">
    <property type="entry name" value="Nuclear pore complex protein NUP107"/>
    <property type="match status" value="1"/>
</dbReference>
<keyword evidence="10 23" id="KW-0812">Transmembrane</keyword>
<dbReference type="PROSITE" id="PS50011">
    <property type="entry name" value="PROTEIN_KINASE_DOM"/>
    <property type="match status" value="1"/>
</dbReference>
<keyword evidence="14" id="KW-0603">Photosystem I</keyword>
<dbReference type="Proteomes" id="UP000583929">
    <property type="component" value="Unassembled WGS sequence"/>
</dbReference>
<name>A0A7J6H3W9_CANSA</name>
<evidence type="ECO:0000256" key="9">
    <source>
        <dbReference type="ARBA" id="ARBA00022640"/>
    </source>
</evidence>
<comment type="similarity">
    <text evidence="3">Belongs to the light-harvesting chlorophyll a/b-binding (LHC) protein family.</text>
</comment>
<dbReference type="Pfam" id="PF08263">
    <property type="entry name" value="LRRNT_2"/>
    <property type="match status" value="1"/>
</dbReference>
<evidence type="ECO:0000256" key="20">
    <source>
        <dbReference type="ARBA" id="ARBA00023136"/>
    </source>
</evidence>
<dbReference type="Gene3D" id="3.30.200.20">
    <property type="entry name" value="Phosphorylase Kinase, domain 1"/>
    <property type="match status" value="1"/>
</dbReference>
<dbReference type="Gene3D" id="1.10.3460.10">
    <property type="entry name" value="Chlorophyll a/b binding protein domain"/>
    <property type="match status" value="1"/>
</dbReference>
<comment type="subcellular location">
    <subcellularLocation>
        <location evidence="2">Plastid</location>
        <location evidence="2">Chloroplast thylakoid membrane</location>
        <topology evidence="2">Multi-pass membrane protein</topology>
    </subcellularLocation>
    <subcellularLocation>
        <location evidence="1">Secreted</location>
        <location evidence="1">Cell wall</location>
    </subcellularLocation>
</comment>
<evidence type="ECO:0000256" key="7">
    <source>
        <dbReference type="ARBA" id="ARBA00022531"/>
    </source>
</evidence>
<dbReference type="InterPro" id="IPR011009">
    <property type="entry name" value="Kinase-like_dom_sf"/>
</dbReference>
<dbReference type="Pfam" id="PF00069">
    <property type="entry name" value="Pkinase"/>
    <property type="match status" value="1"/>
</dbReference>
<dbReference type="InterPro" id="IPR046959">
    <property type="entry name" value="PRK1-6/SRF4-like"/>
</dbReference>
<dbReference type="InterPro" id="IPR032675">
    <property type="entry name" value="LRR_dom_sf"/>
</dbReference>
<keyword evidence="18" id="KW-0157">Chromophore</keyword>
<gene>
    <name evidence="25" type="ORF">F8388_002374</name>
    <name evidence="26" type="ORF">G4B88_024184</name>
</gene>